<feature type="compositionally biased region" description="Low complexity" evidence="1">
    <location>
        <begin position="305"/>
        <end position="318"/>
    </location>
</feature>
<keyword evidence="4" id="KW-1185">Reference proteome</keyword>
<protein>
    <submittedName>
        <fullName evidence="3">DUF1254 domain-containing protein</fullName>
    </submittedName>
</protein>
<evidence type="ECO:0000313" key="4">
    <source>
        <dbReference type="Proteomes" id="UP001167160"/>
    </source>
</evidence>
<dbReference type="InterPro" id="IPR037050">
    <property type="entry name" value="DUF1254_sf"/>
</dbReference>
<dbReference type="Pfam" id="PF06863">
    <property type="entry name" value="DUF1254"/>
    <property type="match status" value="1"/>
</dbReference>
<dbReference type="PANTHER" id="PTHR36509">
    <property type="entry name" value="BLL3101 PROTEIN"/>
    <property type="match status" value="1"/>
</dbReference>
<feature type="domain" description="DUF1254" evidence="2">
    <location>
        <begin position="91"/>
        <end position="205"/>
    </location>
</feature>
<dbReference type="Gene3D" id="1.10.3360.10">
    <property type="entry name" value="VPA0735-like domain"/>
    <property type="match status" value="1"/>
</dbReference>
<evidence type="ECO:0000259" key="2">
    <source>
        <dbReference type="Pfam" id="PF06863"/>
    </source>
</evidence>
<evidence type="ECO:0000313" key="3">
    <source>
        <dbReference type="EMBL" id="MCM2579325.1"/>
    </source>
</evidence>
<organism evidence="3 4">
    <name type="scientific">Streptomyces meridianus</name>
    <dbReference type="NCBI Taxonomy" id="2938945"/>
    <lineage>
        <taxon>Bacteria</taxon>
        <taxon>Bacillati</taxon>
        <taxon>Actinomycetota</taxon>
        <taxon>Actinomycetes</taxon>
        <taxon>Kitasatosporales</taxon>
        <taxon>Streptomycetaceae</taxon>
        <taxon>Streptomyces</taxon>
    </lineage>
</organism>
<comment type="caution">
    <text evidence="3">The sequence shown here is derived from an EMBL/GenBank/DDBJ whole genome shotgun (WGS) entry which is preliminary data.</text>
</comment>
<accession>A0ABT0X9W6</accession>
<dbReference type="Proteomes" id="UP001167160">
    <property type="component" value="Unassembled WGS sequence"/>
</dbReference>
<dbReference type="PANTHER" id="PTHR36509:SF3">
    <property type="entry name" value="SIGNAL PEPTIDE PROTEIN"/>
    <property type="match status" value="1"/>
</dbReference>
<dbReference type="InterPro" id="IPR010679">
    <property type="entry name" value="DUF1254"/>
</dbReference>
<proteinExistence type="predicted"/>
<feature type="compositionally biased region" description="Polar residues" evidence="1">
    <location>
        <begin position="342"/>
        <end position="353"/>
    </location>
</feature>
<reference evidence="3" key="1">
    <citation type="journal article" date="2023" name="Int. J. Syst. Evol. Microbiol.">
        <title>Streptomyces meridianus sp. nov. isolated from brackish water of the Tagus estuary in Alcochete, Portugal.</title>
        <authorList>
            <person name="Santos J.D.N."/>
            <person name="Klimek D."/>
            <person name="Calusinska M."/>
            <person name="Lobo Da Cunha A."/>
            <person name="Catita J."/>
            <person name="Goncalves H."/>
            <person name="Gonzalez I."/>
            <person name="Reyes F."/>
            <person name="Lage O.M."/>
        </authorList>
    </citation>
    <scope>NUCLEOTIDE SEQUENCE</scope>
    <source>
        <strain evidence="3">MTZ3.1</strain>
    </source>
</reference>
<dbReference type="RefSeq" id="WP_251417015.1">
    <property type="nucleotide sequence ID" value="NZ_JAMQGM010000039.1"/>
</dbReference>
<dbReference type="SUPFAM" id="SSF160935">
    <property type="entry name" value="VPA0735-like"/>
    <property type="match status" value="1"/>
</dbReference>
<sequence length="353" mass="38250">MQRAARISPQVMESISTPERVETRLGTLEFPLGVPTDETAGRLYDHLDHLHGVRAFLDAYSGVSVWAARKGFLAAGVNDHDVLVFSEFMDSRTVLLTGNADTVYFVTFLDLTQGPVVVEMPPLTLSFCNDMWFRWVADPGMPGPDRGTGGAYLFVPPGYDGPLPEGGFYTHRVRTTRLILAGRAFLEEGDPKPAVERIRERMRIHRYVPGLYGTSVAEIVTGGTAPPLPWTAETWTAALRKADPPRFVEGSGLPMNTVPPADETYFDLANELVQDQPAEALDPEIAGPLAAVGIVKGRRCRTRGCGRSSPTRPRSGTPRPAPSPAARARPRGRTSTARPPSGSTACSRPATTS</sequence>
<dbReference type="EMBL" id="JAMQGM010000039">
    <property type="protein sequence ID" value="MCM2579325.1"/>
    <property type="molecule type" value="Genomic_DNA"/>
</dbReference>
<feature type="region of interest" description="Disordered" evidence="1">
    <location>
        <begin position="300"/>
        <end position="353"/>
    </location>
</feature>
<evidence type="ECO:0000256" key="1">
    <source>
        <dbReference type="SAM" id="MobiDB-lite"/>
    </source>
</evidence>
<name>A0ABT0X9W6_9ACTN</name>
<dbReference type="Gene3D" id="2.60.40.1610">
    <property type="entry name" value="Domain of unknown function DUF1254"/>
    <property type="match status" value="1"/>
</dbReference>
<gene>
    <name evidence="3" type="ORF">M1E25_18560</name>
</gene>